<dbReference type="EMBL" id="CP136890">
    <property type="protein sequence ID" value="WOK95210.1"/>
    <property type="molecule type" value="Genomic_DNA"/>
</dbReference>
<evidence type="ECO:0000313" key="2">
    <source>
        <dbReference type="Proteomes" id="UP001327560"/>
    </source>
</evidence>
<protein>
    <submittedName>
        <fullName evidence="1">Uncharacterized protein</fullName>
    </submittedName>
</protein>
<reference evidence="1 2" key="1">
    <citation type="submission" date="2023-10" db="EMBL/GenBank/DDBJ databases">
        <title>Chromosome-scale genome assembly provides insights into flower coloration mechanisms of Canna indica.</title>
        <authorList>
            <person name="Li C."/>
        </authorList>
    </citation>
    <scope>NUCLEOTIDE SEQUENCE [LARGE SCALE GENOMIC DNA]</scope>
    <source>
        <tissue evidence="1">Flower</tissue>
    </source>
</reference>
<accession>A0AAQ3JVR9</accession>
<keyword evidence="2" id="KW-1185">Reference proteome</keyword>
<name>A0AAQ3JVR9_9LILI</name>
<proteinExistence type="predicted"/>
<dbReference type="AlphaFoldDB" id="A0AAQ3JVR9"/>
<dbReference type="Proteomes" id="UP001327560">
    <property type="component" value="Chromosome 1"/>
</dbReference>
<gene>
    <name evidence="1" type="ORF">Cni_G03917</name>
</gene>
<evidence type="ECO:0000313" key="1">
    <source>
        <dbReference type="EMBL" id="WOK95210.1"/>
    </source>
</evidence>
<organism evidence="1 2">
    <name type="scientific">Canna indica</name>
    <name type="common">Indian-shot</name>
    <dbReference type="NCBI Taxonomy" id="4628"/>
    <lineage>
        <taxon>Eukaryota</taxon>
        <taxon>Viridiplantae</taxon>
        <taxon>Streptophyta</taxon>
        <taxon>Embryophyta</taxon>
        <taxon>Tracheophyta</taxon>
        <taxon>Spermatophyta</taxon>
        <taxon>Magnoliopsida</taxon>
        <taxon>Liliopsida</taxon>
        <taxon>Zingiberales</taxon>
        <taxon>Cannaceae</taxon>
        <taxon>Canna</taxon>
    </lineage>
</organism>
<sequence>MASVREWFSVCFGFKSKKKKKTRKMSQRHESGGRVRSEELRMGSRVEVMEVKQRKPPLPENDIDRKAKEYIDRVLQSILV</sequence>